<gene>
    <name evidence="1" type="ORF">CHC_T00007336001</name>
</gene>
<organism evidence="1 2">
    <name type="scientific">Chondrus crispus</name>
    <name type="common">Carrageen Irish moss</name>
    <name type="synonym">Polymorpha crispa</name>
    <dbReference type="NCBI Taxonomy" id="2769"/>
    <lineage>
        <taxon>Eukaryota</taxon>
        <taxon>Rhodophyta</taxon>
        <taxon>Florideophyceae</taxon>
        <taxon>Rhodymeniophycidae</taxon>
        <taxon>Gigartinales</taxon>
        <taxon>Gigartinaceae</taxon>
        <taxon>Chondrus</taxon>
    </lineage>
</organism>
<dbReference type="GeneID" id="17319109"/>
<dbReference type="RefSeq" id="XP_005711410.1">
    <property type="nucleotide sequence ID" value="XM_005711353.1"/>
</dbReference>
<dbReference type="KEGG" id="ccp:CHC_T00007336001"/>
<accession>R7QUG0</accession>
<evidence type="ECO:0000313" key="1">
    <source>
        <dbReference type="EMBL" id="CDF41116.1"/>
    </source>
</evidence>
<dbReference type="Gramene" id="CDF41116">
    <property type="protein sequence ID" value="CDF41116"/>
    <property type="gene ID" value="CHC_T00007336001"/>
</dbReference>
<proteinExistence type="predicted"/>
<name>R7QUG0_CHOCR</name>
<keyword evidence="2" id="KW-1185">Reference proteome</keyword>
<sequence length="44" mass="5052">MHIGLSHLYQSPLVLSLFLSNTSLDYRHHALLLRLPLTVQSPIR</sequence>
<dbReference type="AlphaFoldDB" id="R7QUG0"/>
<dbReference type="Proteomes" id="UP000012073">
    <property type="component" value="Unassembled WGS sequence"/>
</dbReference>
<evidence type="ECO:0000313" key="2">
    <source>
        <dbReference type="Proteomes" id="UP000012073"/>
    </source>
</evidence>
<reference evidence="2" key="1">
    <citation type="journal article" date="2013" name="Proc. Natl. Acad. Sci. U.S.A.">
        <title>Genome structure and metabolic features in the red seaweed Chondrus crispus shed light on evolution of the Archaeplastida.</title>
        <authorList>
            <person name="Collen J."/>
            <person name="Porcel B."/>
            <person name="Carre W."/>
            <person name="Ball S.G."/>
            <person name="Chaparro C."/>
            <person name="Tonon T."/>
            <person name="Barbeyron T."/>
            <person name="Michel G."/>
            <person name="Noel B."/>
            <person name="Valentin K."/>
            <person name="Elias M."/>
            <person name="Artiguenave F."/>
            <person name="Arun A."/>
            <person name="Aury J.M."/>
            <person name="Barbosa-Neto J.F."/>
            <person name="Bothwell J.H."/>
            <person name="Bouget F.Y."/>
            <person name="Brillet L."/>
            <person name="Cabello-Hurtado F."/>
            <person name="Capella-Gutierrez S."/>
            <person name="Charrier B."/>
            <person name="Cladiere L."/>
            <person name="Cock J.M."/>
            <person name="Coelho S.M."/>
            <person name="Colleoni C."/>
            <person name="Czjzek M."/>
            <person name="Da Silva C."/>
            <person name="Delage L."/>
            <person name="Denoeud F."/>
            <person name="Deschamps P."/>
            <person name="Dittami S.M."/>
            <person name="Gabaldon T."/>
            <person name="Gachon C.M."/>
            <person name="Groisillier A."/>
            <person name="Herve C."/>
            <person name="Jabbari K."/>
            <person name="Katinka M."/>
            <person name="Kloareg B."/>
            <person name="Kowalczyk N."/>
            <person name="Labadie K."/>
            <person name="Leblanc C."/>
            <person name="Lopez P.J."/>
            <person name="McLachlan D.H."/>
            <person name="Meslet-Cladiere L."/>
            <person name="Moustafa A."/>
            <person name="Nehr Z."/>
            <person name="Nyvall Collen P."/>
            <person name="Panaud O."/>
            <person name="Partensky F."/>
            <person name="Poulain J."/>
            <person name="Rensing S.A."/>
            <person name="Rousvoal S."/>
            <person name="Samson G."/>
            <person name="Symeonidi A."/>
            <person name="Weissenbach J."/>
            <person name="Zambounis A."/>
            <person name="Wincker P."/>
            <person name="Boyen C."/>
        </authorList>
    </citation>
    <scope>NUCLEOTIDE SEQUENCE [LARGE SCALE GENOMIC DNA]</scope>
    <source>
        <strain evidence="2">cv. Stackhouse</strain>
    </source>
</reference>
<protein>
    <submittedName>
        <fullName evidence="1">Uncharacterized protein</fullName>
    </submittedName>
</protein>
<dbReference type="EMBL" id="HG002309">
    <property type="protein sequence ID" value="CDF41116.1"/>
    <property type="molecule type" value="Genomic_DNA"/>
</dbReference>